<dbReference type="PATRIC" id="fig|999894.6.peg.1631"/>
<dbReference type="PANTHER" id="PTHR43023">
    <property type="entry name" value="PROTEIN TRIGALACTOSYLDIACYLGLYCEROL 3, CHLOROPLASTIC"/>
    <property type="match status" value="1"/>
</dbReference>
<comment type="caution">
    <text evidence="5">The sequence shown here is derived from an EMBL/GenBank/DDBJ whole genome shotgun (WGS) entry which is preliminary data.</text>
</comment>
<dbReference type="PROSITE" id="PS00211">
    <property type="entry name" value="ABC_TRANSPORTER_1"/>
    <property type="match status" value="1"/>
</dbReference>
<protein>
    <submittedName>
        <fullName evidence="5">Methionine ABC transporter ATP-binding protein</fullName>
    </submittedName>
</protein>
<dbReference type="InterPro" id="IPR027417">
    <property type="entry name" value="P-loop_NTPase"/>
</dbReference>
<keyword evidence="6" id="KW-1185">Reference proteome</keyword>
<dbReference type="EMBL" id="LWLG01000013">
    <property type="protein sequence ID" value="OAQ20279.1"/>
    <property type="molecule type" value="Genomic_DNA"/>
</dbReference>
<keyword evidence="2" id="KW-0547">Nucleotide-binding</keyword>
<feature type="domain" description="ABC transporter" evidence="4">
    <location>
        <begin position="2"/>
        <end position="238"/>
    </location>
</feature>
<accession>A0A179D3I8</accession>
<gene>
    <name evidence="5" type="ORF">TDIS_1634</name>
</gene>
<dbReference type="SUPFAM" id="SSF52540">
    <property type="entry name" value="P-loop containing nucleoside triphosphate hydrolases"/>
    <property type="match status" value="1"/>
</dbReference>
<dbReference type="InterPro" id="IPR003593">
    <property type="entry name" value="AAA+_ATPase"/>
</dbReference>
<dbReference type="InterPro" id="IPR017871">
    <property type="entry name" value="ABC_transporter-like_CS"/>
</dbReference>
<dbReference type="SMART" id="SM00382">
    <property type="entry name" value="AAA"/>
    <property type="match status" value="1"/>
</dbReference>
<name>A0A179D3I8_9BACT</name>
<dbReference type="InterPro" id="IPR003439">
    <property type="entry name" value="ABC_transporter-like_ATP-bd"/>
</dbReference>
<dbReference type="PANTHER" id="PTHR43023:SF6">
    <property type="entry name" value="INTERMEMBRANE PHOSPHOLIPID TRANSPORT SYSTEM ATP-BINDING PROTEIN MLAF"/>
    <property type="match status" value="1"/>
</dbReference>
<dbReference type="CDD" id="cd03261">
    <property type="entry name" value="ABC_Org_Solvent_Resistant"/>
    <property type="match status" value="1"/>
</dbReference>
<dbReference type="OrthoDB" id="9804199at2"/>
<evidence type="ECO:0000259" key="4">
    <source>
        <dbReference type="PROSITE" id="PS50893"/>
    </source>
</evidence>
<evidence type="ECO:0000256" key="2">
    <source>
        <dbReference type="ARBA" id="ARBA00022741"/>
    </source>
</evidence>
<keyword evidence="3 5" id="KW-0067">ATP-binding</keyword>
<dbReference type="GO" id="GO:0005524">
    <property type="term" value="F:ATP binding"/>
    <property type="evidence" value="ECO:0007669"/>
    <property type="project" value="UniProtKB-KW"/>
</dbReference>
<evidence type="ECO:0000256" key="1">
    <source>
        <dbReference type="ARBA" id="ARBA00022448"/>
    </source>
</evidence>
<evidence type="ECO:0000313" key="6">
    <source>
        <dbReference type="Proteomes" id="UP000078390"/>
    </source>
</evidence>
<dbReference type="Gene3D" id="3.40.50.300">
    <property type="entry name" value="P-loop containing nucleotide triphosphate hydrolases"/>
    <property type="match status" value="1"/>
</dbReference>
<dbReference type="RefSeq" id="WP_068671158.1">
    <property type="nucleotide sequence ID" value="NZ_LWLG01000013.1"/>
</dbReference>
<dbReference type="GO" id="GO:0016887">
    <property type="term" value="F:ATP hydrolysis activity"/>
    <property type="evidence" value="ECO:0007669"/>
    <property type="project" value="InterPro"/>
</dbReference>
<proteinExistence type="predicted"/>
<dbReference type="PROSITE" id="PS50893">
    <property type="entry name" value="ABC_TRANSPORTER_2"/>
    <property type="match status" value="1"/>
</dbReference>
<dbReference type="Pfam" id="PF00005">
    <property type="entry name" value="ABC_tran"/>
    <property type="match status" value="1"/>
</dbReference>
<reference evidence="5 6" key="1">
    <citation type="submission" date="2016-04" db="EMBL/GenBank/DDBJ databases">
        <title>Genome analysis of Thermosulfurimonas dismutans, the first thermophilic sulfur-disproportionating bacterium of the phylum Thermodesulfobacteria.</title>
        <authorList>
            <person name="Mardanov A.V."/>
            <person name="Beletsky A.V."/>
            <person name="Kadnikov V.V."/>
            <person name="Slobodkin A.I."/>
            <person name="Ravin N.V."/>
        </authorList>
    </citation>
    <scope>NUCLEOTIDE SEQUENCE [LARGE SCALE GENOMIC DNA]</scope>
    <source>
        <strain evidence="5 6">S95</strain>
    </source>
</reference>
<dbReference type="STRING" id="999894.TDIS_1634"/>
<evidence type="ECO:0000256" key="3">
    <source>
        <dbReference type="ARBA" id="ARBA00022840"/>
    </source>
</evidence>
<evidence type="ECO:0000313" key="5">
    <source>
        <dbReference type="EMBL" id="OAQ20279.1"/>
    </source>
</evidence>
<dbReference type="AlphaFoldDB" id="A0A179D3I8"/>
<dbReference type="Proteomes" id="UP000078390">
    <property type="component" value="Unassembled WGS sequence"/>
</dbReference>
<keyword evidence="1" id="KW-0813">Transport</keyword>
<organism evidence="5 6">
    <name type="scientific">Thermosulfurimonas dismutans</name>
    <dbReference type="NCBI Taxonomy" id="999894"/>
    <lineage>
        <taxon>Bacteria</taxon>
        <taxon>Pseudomonadati</taxon>
        <taxon>Thermodesulfobacteriota</taxon>
        <taxon>Thermodesulfobacteria</taxon>
        <taxon>Thermodesulfobacteriales</taxon>
        <taxon>Thermodesulfobacteriaceae</taxon>
        <taxon>Thermosulfurimonas</taxon>
    </lineage>
</organism>
<sequence>MVKLVDLYKSFGEQTVLNGINLEIPRGKLTFIMGRSGTGKSVLLKHIIGLLKPDRGQILIDGQDVTHLSEKEWQRLRRKFGFLFQEGALFDSMTVAENVAFPLIEHTKLSKKEIQRKVEEKLSQVGLLEARNKYPAELSGGMKKRAALARALALEPEIILFDEPTTGLDPMLQVATMKLIRKTQQQYGLTGVVVTHDVPIALMAADYIAFLNEGRVVAEGTPEEIKKSEHPFVREFLKSAFEGCYPEEGRDVQEKHGD</sequence>